<evidence type="ECO:0000259" key="9">
    <source>
        <dbReference type="Pfam" id="PF18085"/>
    </source>
</evidence>
<dbReference type="Gene3D" id="3.90.1200.10">
    <property type="match status" value="1"/>
</dbReference>
<dbReference type="InterPro" id="IPR012811">
    <property type="entry name" value="TreS_maltokin_C_dom"/>
</dbReference>
<dbReference type="EMBL" id="OCNH01000001">
    <property type="protein sequence ID" value="SOD78314.1"/>
    <property type="molecule type" value="Genomic_DNA"/>
</dbReference>
<keyword evidence="6" id="KW-0067">ATP-binding</keyword>
<dbReference type="InterPro" id="IPR011009">
    <property type="entry name" value="Kinase-like_dom_sf"/>
</dbReference>
<protein>
    <recommendedName>
        <fullName evidence="3">Maltokinase</fullName>
        <ecNumber evidence="2">2.7.1.175</ecNumber>
    </recommendedName>
    <alternativeName>
        <fullName evidence="7">Maltose-1-phosphate synthase</fullName>
    </alternativeName>
</protein>
<sequence length="558" mass="64197">MLITQPMTSDTAWHNAHSDPHFWAILAQSLFPPYVNTCRWFAGKARQQTGFSVKTVHTLALPDGDVAYLLILESTYADGGPETYLLPISFLTDHTTHTLSFQPATIPEKARISDDITIGKETGMLIDAIYDERFREVLFTAIYQNQIMPQTDGTLTFHRGKGLDEGDERLPSRVLPVDSSNSAMTFGDKYFLKLYRKLFQETNPEVDMVAFLTDESNFEHIPAFGGSIIWQGSDRPDITLGMVQRMVPNDKDSWMQTGDYLNDFLYAVPQRLFAIREDVFDKVELLGRRTGEMHCALYKPSKPNAPTDPAFEPEPFTDEYREFLIKRLEDLLERRYALLIDNYTKLDLQAQRLAWVFMEAKEMIDTFIADFRTRPLSSQRIRIHGDYHLGQVLATENDFVIIDFEGEPESSIAERKIKHSPLKDVAGMIRSYHYAVSAKLFNSVETDELDPDHLQRVSDRWFYLIRDTFLDAYLDVFGAPHPLFKNNSEINFLLLIYLLEKAVYELGYEISYRPSWVKIPLKGIIDVIREIEKIRLSDGEVAPNVPMLQTGLLQTKRD</sequence>
<keyword evidence="5" id="KW-0547">Nucleotide-binding</keyword>
<evidence type="ECO:0000256" key="3">
    <source>
        <dbReference type="ARBA" id="ARBA00013882"/>
    </source>
</evidence>
<evidence type="ECO:0000256" key="7">
    <source>
        <dbReference type="ARBA" id="ARBA00031251"/>
    </source>
</evidence>
<dbReference type="Proteomes" id="UP000219452">
    <property type="component" value="Unassembled WGS sequence"/>
</dbReference>
<evidence type="ECO:0000313" key="10">
    <source>
        <dbReference type="EMBL" id="SOD78314.1"/>
    </source>
</evidence>
<keyword evidence="11" id="KW-1185">Reference proteome</keyword>
<dbReference type="InterPro" id="IPR040999">
    <property type="entry name" value="Mak_N_cap"/>
</dbReference>
<dbReference type="EC" id="2.7.1.175" evidence="2"/>
<gene>
    <name evidence="10" type="ORF">SAMN06269250_0400</name>
</gene>
<evidence type="ECO:0000256" key="8">
    <source>
        <dbReference type="ARBA" id="ARBA00049067"/>
    </source>
</evidence>
<comment type="similarity">
    <text evidence="1">Belongs to the aminoglycoside phosphotransferase family.</text>
</comment>
<proteinExistence type="inferred from homology"/>
<name>A0A286F5Z1_9BACT</name>
<evidence type="ECO:0000256" key="1">
    <source>
        <dbReference type="ARBA" id="ARBA00006219"/>
    </source>
</evidence>
<dbReference type="GO" id="GO:0005524">
    <property type="term" value="F:ATP binding"/>
    <property type="evidence" value="ECO:0007669"/>
    <property type="project" value="UniProtKB-KW"/>
</dbReference>
<evidence type="ECO:0000256" key="5">
    <source>
        <dbReference type="ARBA" id="ARBA00022741"/>
    </source>
</evidence>
<organism evidence="10 11">
    <name type="scientific">Spirosoma fluviale</name>
    <dbReference type="NCBI Taxonomy" id="1597977"/>
    <lineage>
        <taxon>Bacteria</taxon>
        <taxon>Pseudomonadati</taxon>
        <taxon>Bacteroidota</taxon>
        <taxon>Cytophagia</taxon>
        <taxon>Cytophagales</taxon>
        <taxon>Cytophagaceae</taxon>
        <taxon>Spirosoma</taxon>
    </lineage>
</organism>
<comment type="catalytic activity">
    <reaction evidence="8">
        <text>D-maltose + ATP = alpha-maltose 1-phosphate + ADP + H(+)</text>
        <dbReference type="Rhea" id="RHEA:31915"/>
        <dbReference type="ChEBI" id="CHEBI:15378"/>
        <dbReference type="ChEBI" id="CHEBI:17306"/>
        <dbReference type="ChEBI" id="CHEBI:30616"/>
        <dbReference type="ChEBI" id="CHEBI:63576"/>
        <dbReference type="ChEBI" id="CHEBI:456216"/>
        <dbReference type="EC" id="2.7.1.175"/>
    </reaction>
</comment>
<keyword evidence="4 10" id="KW-0808">Transferase</keyword>
<reference evidence="11" key="1">
    <citation type="submission" date="2017-09" db="EMBL/GenBank/DDBJ databases">
        <authorList>
            <person name="Varghese N."/>
            <person name="Submissions S."/>
        </authorList>
    </citation>
    <scope>NUCLEOTIDE SEQUENCE [LARGE SCALE GENOMIC DNA]</scope>
    <source>
        <strain evidence="11">DSM 29961</strain>
    </source>
</reference>
<dbReference type="OrthoDB" id="9806009at2"/>
<dbReference type="GO" id="GO:0016740">
    <property type="term" value="F:transferase activity"/>
    <property type="evidence" value="ECO:0007669"/>
    <property type="project" value="UniProtKB-KW"/>
</dbReference>
<accession>A0A286F5Z1</accession>
<dbReference type="NCBIfam" id="TIGR02457">
    <property type="entry name" value="TreS_Cterm"/>
    <property type="match status" value="1"/>
</dbReference>
<evidence type="ECO:0000256" key="4">
    <source>
        <dbReference type="ARBA" id="ARBA00022679"/>
    </source>
</evidence>
<evidence type="ECO:0000313" key="11">
    <source>
        <dbReference type="Proteomes" id="UP000219452"/>
    </source>
</evidence>
<dbReference type="Pfam" id="PF18085">
    <property type="entry name" value="Mak_N_cap"/>
    <property type="match status" value="1"/>
</dbReference>
<feature type="domain" description="Maltokinase N-terminal cap" evidence="9">
    <location>
        <begin position="34"/>
        <end position="131"/>
    </location>
</feature>
<evidence type="ECO:0000256" key="2">
    <source>
        <dbReference type="ARBA" id="ARBA00011962"/>
    </source>
</evidence>
<evidence type="ECO:0000256" key="6">
    <source>
        <dbReference type="ARBA" id="ARBA00022840"/>
    </source>
</evidence>
<dbReference type="AlphaFoldDB" id="A0A286F5Z1"/>
<dbReference type="SUPFAM" id="SSF56112">
    <property type="entry name" value="Protein kinase-like (PK-like)"/>
    <property type="match status" value="1"/>
</dbReference>